<dbReference type="InterPro" id="IPR029058">
    <property type="entry name" value="AB_hydrolase_fold"/>
</dbReference>
<dbReference type="PANTHER" id="PTHR48081:SF30">
    <property type="entry name" value="ACETYL-HYDROLASE LIPR-RELATED"/>
    <property type="match status" value="1"/>
</dbReference>
<accession>A0AAV9NSX7</accession>
<comment type="caution">
    <text evidence="3">The sequence shown here is derived from an EMBL/GenBank/DDBJ whole genome shotgun (WGS) entry which is preliminary data.</text>
</comment>
<sequence>MEGPRKLISSDAQYNLAAFEPSSASDRTKEVNQYLISVSQRDRKWWEVGAQEYRAMREAGKTVFPPYTLLPHASQIDIPSREIGRSISCRIIKSKNIDHRPGIFLHIHGGGWVLGTAKGQDPLLSYISDSTGLTVFSVEYRLAPEHRYPAALHDCEDVAGWLSLNSQATLNAELWFLGGESAGATLSSLALLHLRKIGRASLIKGIILSYGCFDLSILPSLKLAPKASPVFGLEDAEHFYSTYLADTTLSIEDRKCGQVSPMYNDLSGLCPALFLVGTEDPLVDDSVLMHFRWLRAGNQAILVFVPGGVHGFTLLDASTVEIATMGINYIREFIHGIL</sequence>
<dbReference type="GeneID" id="89969382"/>
<reference evidence="3 4" key="1">
    <citation type="submission" date="2023-08" db="EMBL/GenBank/DDBJ databases">
        <title>Black Yeasts Isolated from many extreme environments.</title>
        <authorList>
            <person name="Coleine C."/>
            <person name="Stajich J.E."/>
            <person name="Selbmann L."/>
        </authorList>
    </citation>
    <scope>NUCLEOTIDE SEQUENCE [LARGE SCALE GENOMIC DNA]</scope>
    <source>
        <strain evidence="3 4">CCFEE 5792</strain>
    </source>
</reference>
<proteinExistence type="predicted"/>
<evidence type="ECO:0000259" key="2">
    <source>
        <dbReference type="Pfam" id="PF07859"/>
    </source>
</evidence>
<feature type="domain" description="Alpha/beta hydrolase fold-3" evidence="2">
    <location>
        <begin position="105"/>
        <end position="313"/>
    </location>
</feature>
<gene>
    <name evidence="3" type="ORF">LTR84_001160</name>
</gene>
<dbReference type="Pfam" id="PF07859">
    <property type="entry name" value="Abhydrolase_3"/>
    <property type="match status" value="1"/>
</dbReference>
<name>A0AAV9NSX7_9EURO</name>
<dbReference type="InterPro" id="IPR050300">
    <property type="entry name" value="GDXG_lipolytic_enzyme"/>
</dbReference>
<dbReference type="RefSeq" id="XP_064712646.1">
    <property type="nucleotide sequence ID" value="XM_064844786.1"/>
</dbReference>
<dbReference type="Gene3D" id="3.40.50.1820">
    <property type="entry name" value="alpha/beta hydrolase"/>
    <property type="match status" value="1"/>
</dbReference>
<evidence type="ECO:0000256" key="1">
    <source>
        <dbReference type="ARBA" id="ARBA00022801"/>
    </source>
</evidence>
<evidence type="ECO:0000313" key="4">
    <source>
        <dbReference type="Proteomes" id="UP001358417"/>
    </source>
</evidence>
<dbReference type="Proteomes" id="UP001358417">
    <property type="component" value="Unassembled WGS sequence"/>
</dbReference>
<keyword evidence="4" id="KW-1185">Reference proteome</keyword>
<dbReference type="PANTHER" id="PTHR48081">
    <property type="entry name" value="AB HYDROLASE SUPERFAMILY PROTEIN C4A8.06C"/>
    <property type="match status" value="1"/>
</dbReference>
<dbReference type="InterPro" id="IPR013094">
    <property type="entry name" value="AB_hydrolase_3"/>
</dbReference>
<dbReference type="AlphaFoldDB" id="A0AAV9NSX7"/>
<dbReference type="GO" id="GO:0004806">
    <property type="term" value="F:triacylglycerol lipase activity"/>
    <property type="evidence" value="ECO:0007669"/>
    <property type="project" value="TreeGrafter"/>
</dbReference>
<evidence type="ECO:0000313" key="3">
    <source>
        <dbReference type="EMBL" id="KAK5065322.1"/>
    </source>
</evidence>
<organism evidence="3 4">
    <name type="scientific">Exophiala bonariae</name>
    <dbReference type="NCBI Taxonomy" id="1690606"/>
    <lineage>
        <taxon>Eukaryota</taxon>
        <taxon>Fungi</taxon>
        <taxon>Dikarya</taxon>
        <taxon>Ascomycota</taxon>
        <taxon>Pezizomycotina</taxon>
        <taxon>Eurotiomycetes</taxon>
        <taxon>Chaetothyriomycetidae</taxon>
        <taxon>Chaetothyriales</taxon>
        <taxon>Herpotrichiellaceae</taxon>
        <taxon>Exophiala</taxon>
    </lineage>
</organism>
<protein>
    <recommendedName>
        <fullName evidence="2">Alpha/beta hydrolase fold-3 domain-containing protein</fullName>
    </recommendedName>
</protein>
<keyword evidence="1" id="KW-0378">Hydrolase</keyword>
<dbReference type="EMBL" id="JAVRRD010000001">
    <property type="protein sequence ID" value="KAK5065322.1"/>
    <property type="molecule type" value="Genomic_DNA"/>
</dbReference>
<dbReference type="SUPFAM" id="SSF53474">
    <property type="entry name" value="alpha/beta-Hydrolases"/>
    <property type="match status" value="1"/>
</dbReference>